<evidence type="ECO:0000313" key="1">
    <source>
        <dbReference type="EMBL" id="RZU12696.1"/>
    </source>
</evidence>
<evidence type="ECO:0000313" key="2">
    <source>
        <dbReference type="Proteomes" id="UP000292027"/>
    </source>
</evidence>
<proteinExistence type="predicted"/>
<dbReference type="OrthoDB" id="4945515at2"/>
<keyword evidence="2" id="KW-1185">Reference proteome</keyword>
<accession>A0A4V2FX88</accession>
<reference evidence="1 2" key="1">
    <citation type="journal article" date="2015" name="Stand. Genomic Sci.">
        <title>Genomic Encyclopedia of Bacterial and Archaeal Type Strains, Phase III: the genomes of soil and plant-associated and newly described type strains.</title>
        <authorList>
            <person name="Whitman W.B."/>
            <person name="Woyke T."/>
            <person name="Klenk H.P."/>
            <person name="Zhou Y."/>
            <person name="Lilburn T.G."/>
            <person name="Beck B.J."/>
            <person name="De Vos P."/>
            <person name="Vandamme P."/>
            <person name="Eisen J.A."/>
            <person name="Garrity G."/>
            <person name="Hugenholtz P."/>
            <person name="Kyrpides N.C."/>
        </authorList>
    </citation>
    <scope>NUCLEOTIDE SEQUENCE [LARGE SCALE GENOMIC DNA]</scope>
    <source>
        <strain evidence="1 2">VKM Ac-2540</strain>
    </source>
</reference>
<comment type="caution">
    <text evidence="1">The sequence shown here is derived from an EMBL/GenBank/DDBJ whole genome shotgun (WGS) entry which is preliminary data.</text>
</comment>
<dbReference type="AlphaFoldDB" id="A0A4V2FX88"/>
<dbReference type="RefSeq" id="WP_130447264.1">
    <property type="nucleotide sequence ID" value="NZ_SHKR01000014.1"/>
</dbReference>
<name>A0A4V2FX88_9ACTN</name>
<dbReference type="Proteomes" id="UP000292027">
    <property type="component" value="Unassembled WGS sequence"/>
</dbReference>
<protein>
    <submittedName>
        <fullName evidence="1">Uncharacterized protein</fullName>
    </submittedName>
</protein>
<organism evidence="1 2">
    <name type="scientific">Kribbella rubisoli</name>
    <dbReference type="NCBI Taxonomy" id="3075929"/>
    <lineage>
        <taxon>Bacteria</taxon>
        <taxon>Bacillati</taxon>
        <taxon>Actinomycetota</taxon>
        <taxon>Actinomycetes</taxon>
        <taxon>Propionibacteriales</taxon>
        <taxon>Kribbellaceae</taxon>
        <taxon>Kribbella</taxon>
    </lineage>
</organism>
<dbReference type="EMBL" id="SHKR01000014">
    <property type="protein sequence ID" value="RZU12696.1"/>
    <property type="molecule type" value="Genomic_DNA"/>
</dbReference>
<sequence>MRRGRWYGGYIVDLWTRRTYFGIRHQASLFDYAPADKVTTIDQQLARYQRWIDAPWWRALLPGDPVR</sequence>
<gene>
    <name evidence="1" type="ORF">EV645_5969</name>
</gene>